<gene>
    <name evidence="1" type="ORF">ARMGADRAFT_81885</name>
</gene>
<evidence type="ECO:0000313" key="1">
    <source>
        <dbReference type="EMBL" id="PBK80199.1"/>
    </source>
</evidence>
<proteinExistence type="predicted"/>
<dbReference type="InParanoid" id="A0A2H3CAW2"/>
<sequence length="117" mass="13226">MQARPMFNPLESSRLDGEERWTRWMGGLVSALTTVYLQERGRGLARQADKRVLPGAPPCHDRRVLCDSIQHLSFLLPSSHRRCRHFLTCLASRSSSTSFFPSMTIFVSCVAIVATPY</sequence>
<dbReference type="EMBL" id="KZ293750">
    <property type="protein sequence ID" value="PBK80199.1"/>
    <property type="molecule type" value="Genomic_DNA"/>
</dbReference>
<dbReference type="AlphaFoldDB" id="A0A2H3CAW2"/>
<organism evidence="1 2">
    <name type="scientific">Armillaria gallica</name>
    <name type="common">Bulbous honey fungus</name>
    <name type="synonym">Armillaria bulbosa</name>
    <dbReference type="NCBI Taxonomy" id="47427"/>
    <lineage>
        <taxon>Eukaryota</taxon>
        <taxon>Fungi</taxon>
        <taxon>Dikarya</taxon>
        <taxon>Basidiomycota</taxon>
        <taxon>Agaricomycotina</taxon>
        <taxon>Agaricomycetes</taxon>
        <taxon>Agaricomycetidae</taxon>
        <taxon>Agaricales</taxon>
        <taxon>Marasmiineae</taxon>
        <taxon>Physalacriaceae</taxon>
        <taxon>Armillaria</taxon>
    </lineage>
</organism>
<dbReference type="Proteomes" id="UP000217790">
    <property type="component" value="Unassembled WGS sequence"/>
</dbReference>
<keyword evidence="2" id="KW-1185">Reference proteome</keyword>
<evidence type="ECO:0000313" key="2">
    <source>
        <dbReference type="Proteomes" id="UP000217790"/>
    </source>
</evidence>
<name>A0A2H3CAW2_ARMGA</name>
<protein>
    <submittedName>
        <fullName evidence="1">Uncharacterized protein</fullName>
    </submittedName>
</protein>
<reference evidence="2" key="1">
    <citation type="journal article" date="2017" name="Nat. Ecol. Evol.">
        <title>Genome expansion and lineage-specific genetic innovations in the forest pathogenic fungi Armillaria.</title>
        <authorList>
            <person name="Sipos G."/>
            <person name="Prasanna A.N."/>
            <person name="Walter M.C."/>
            <person name="O'Connor E."/>
            <person name="Balint B."/>
            <person name="Krizsan K."/>
            <person name="Kiss B."/>
            <person name="Hess J."/>
            <person name="Varga T."/>
            <person name="Slot J."/>
            <person name="Riley R."/>
            <person name="Boka B."/>
            <person name="Rigling D."/>
            <person name="Barry K."/>
            <person name="Lee J."/>
            <person name="Mihaltcheva S."/>
            <person name="LaButti K."/>
            <person name="Lipzen A."/>
            <person name="Waldron R."/>
            <person name="Moloney N.M."/>
            <person name="Sperisen C."/>
            <person name="Kredics L."/>
            <person name="Vagvoelgyi C."/>
            <person name="Patrignani A."/>
            <person name="Fitzpatrick D."/>
            <person name="Nagy I."/>
            <person name="Doyle S."/>
            <person name="Anderson J.B."/>
            <person name="Grigoriev I.V."/>
            <person name="Gueldener U."/>
            <person name="Muensterkoetter M."/>
            <person name="Nagy L.G."/>
        </authorList>
    </citation>
    <scope>NUCLEOTIDE SEQUENCE [LARGE SCALE GENOMIC DNA]</scope>
    <source>
        <strain evidence="2">Ar21-2</strain>
    </source>
</reference>
<accession>A0A2H3CAW2</accession>